<gene>
    <name evidence="6" type="ORF">GENT11_04860</name>
</gene>
<dbReference type="PANTHER" id="PTHR30329:SF21">
    <property type="entry name" value="LIPOPROTEIN YIAD-RELATED"/>
    <property type="match status" value="1"/>
</dbReference>
<comment type="subcellular location">
    <subcellularLocation>
        <location evidence="1">Cell outer membrane</location>
    </subcellularLocation>
</comment>
<evidence type="ECO:0000259" key="5">
    <source>
        <dbReference type="PROSITE" id="PS51123"/>
    </source>
</evidence>
<dbReference type="PROSITE" id="PS51123">
    <property type="entry name" value="OMPA_2"/>
    <property type="match status" value="2"/>
</dbReference>
<dbReference type="Pfam" id="PF00691">
    <property type="entry name" value="OmpA"/>
    <property type="match status" value="2"/>
</dbReference>
<evidence type="ECO:0000256" key="2">
    <source>
        <dbReference type="ARBA" id="ARBA00023136"/>
    </source>
</evidence>
<evidence type="ECO:0000313" key="6">
    <source>
        <dbReference type="EMBL" id="BDB52174.1"/>
    </source>
</evidence>
<evidence type="ECO:0000256" key="1">
    <source>
        <dbReference type="ARBA" id="ARBA00004442"/>
    </source>
</evidence>
<dbReference type="Proteomes" id="UP001319865">
    <property type="component" value="Chromosome"/>
</dbReference>
<evidence type="ECO:0000313" key="7">
    <source>
        <dbReference type="Proteomes" id="UP001319865"/>
    </source>
</evidence>
<dbReference type="EMBL" id="AP025183">
    <property type="protein sequence ID" value="BDB52174.1"/>
    <property type="molecule type" value="Genomic_DNA"/>
</dbReference>
<feature type="domain" description="OmpA-like" evidence="5">
    <location>
        <begin position="154"/>
        <end position="273"/>
    </location>
</feature>
<dbReference type="InterPro" id="IPR050330">
    <property type="entry name" value="Bact_OuterMem_StrucFunc"/>
</dbReference>
<protein>
    <submittedName>
        <fullName evidence="6">Membrane protein</fullName>
    </submittedName>
</protein>
<dbReference type="RefSeq" id="WP_229330843.1">
    <property type="nucleotide sequence ID" value="NZ_AP025183.1"/>
</dbReference>
<keyword evidence="3" id="KW-0998">Cell outer membrane</keyword>
<reference evidence="6 7" key="2">
    <citation type="journal article" date="2022" name="Microorganisms">
        <title>Complete Genome Sequences of Two Flavobacterium ammonificans Strains and a Flavobacterium ammoniigenes Strain of Ammonifying Bacterioplankton Isolated from Surface River Water.</title>
        <authorList>
            <person name="Suda W."/>
            <person name="Ogata Y."/>
            <person name="Shindo C."/>
            <person name="Watanabe K."/>
        </authorList>
    </citation>
    <scope>NUCLEOTIDE SEQUENCE [LARGE SCALE GENOMIC DNA]</scope>
    <source>
        <strain evidence="6 7">GENT11</strain>
    </source>
</reference>
<sequence>MNNFFKIGLLLLVLSGFAQDKASHTVYFDLDKDHLKETQKDLLCDFFQKIDSSHIESISVFGYCDDRGSSLYNIDLSNRRVQSVEAVLMRLGIPQKKVITLEGKGRIMVNKDTISDLNETRSKNRRVVVFVKKTLQSQYFMGIPKLYTEFQFPHTKGDRIYLEHVKFETGSSYLDLNSRIILDKTIAYLKNNPTIVFEIQGHVCCTPPQYTDALDKVTRDRKLSYNRAKAVYRYLVMRKIDPSRMTFKGYGNRFPLGKAVELDRRVEIVIIKS</sequence>
<dbReference type="PANTHER" id="PTHR30329">
    <property type="entry name" value="STATOR ELEMENT OF FLAGELLAR MOTOR COMPLEX"/>
    <property type="match status" value="1"/>
</dbReference>
<accession>A0ABN6KSS9</accession>
<dbReference type="InterPro" id="IPR036737">
    <property type="entry name" value="OmpA-like_sf"/>
</dbReference>
<evidence type="ECO:0000256" key="3">
    <source>
        <dbReference type="ARBA" id="ARBA00023237"/>
    </source>
</evidence>
<name>A0ABN6KSS9_9FLAO</name>
<dbReference type="CDD" id="cd07185">
    <property type="entry name" value="OmpA_C-like"/>
    <property type="match status" value="2"/>
</dbReference>
<dbReference type="InterPro" id="IPR006664">
    <property type="entry name" value="OMP_bac"/>
</dbReference>
<keyword evidence="2 4" id="KW-0472">Membrane</keyword>
<dbReference type="PRINTS" id="PR01021">
    <property type="entry name" value="OMPADOMAIN"/>
</dbReference>
<feature type="domain" description="OmpA-like" evidence="5">
    <location>
        <begin position="15"/>
        <end position="135"/>
    </location>
</feature>
<dbReference type="InterPro" id="IPR006665">
    <property type="entry name" value="OmpA-like"/>
</dbReference>
<reference evidence="6 7" key="1">
    <citation type="journal article" date="2022" name="Int. J. Syst. Evol. Microbiol.">
        <title>Flavobacterium ammonificans sp. nov. and Flavobacterium ammoniigenes sp. nov., ammonifying bacteria isolated from surface river water.</title>
        <authorList>
            <person name="Watanabe K."/>
            <person name="Kitamura T."/>
            <person name="Ogata Y."/>
            <person name="Shindo C."/>
            <person name="Suda W."/>
        </authorList>
    </citation>
    <scope>NUCLEOTIDE SEQUENCE [LARGE SCALE GENOMIC DNA]</scope>
    <source>
        <strain evidence="6 7">GENT11</strain>
    </source>
</reference>
<proteinExistence type="predicted"/>
<keyword evidence="7" id="KW-1185">Reference proteome</keyword>
<organism evidence="6 7">
    <name type="scientific">Flavobacterium ammonificans</name>
    <dbReference type="NCBI Taxonomy" id="1751056"/>
    <lineage>
        <taxon>Bacteria</taxon>
        <taxon>Pseudomonadati</taxon>
        <taxon>Bacteroidota</taxon>
        <taxon>Flavobacteriia</taxon>
        <taxon>Flavobacteriales</taxon>
        <taxon>Flavobacteriaceae</taxon>
        <taxon>Flavobacterium</taxon>
    </lineage>
</organism>
<dbReference type="Gene3D" id="3.30.1330.60">
    <property type="entry name" value="OmpA-like domain"/>
    <property type="match status" value="2"/>
</dbReference>
<dbReference type="SUPFAM" id="SSF103088">
    <property type="entry name" value="OmpA-like"/>
    <property type="match status" value="2"/>
</dbReference>
<evidence type="ECO:0000256" key="4">
    <source>
        <dbReference type="PROSITE-ProRule" id="PRU00473"/>
    </source>
</evidence>